<dbReference type="Gene3D" id="1.10.287.950">
    <property type="entry name" value="Methyl-accepting chemotaxis protein"/>
    <property type="match status" value="1"/>
</dbReference>
<gene>
    <name evidence="10" type="ORF">EK386_17250</name>
</gene>
<keyword evidence="7" id="KW-1133">Transmembrane helix</keyword>
<dbReference type="Pfam" id="PF12729">
    <property type="entry name" value="4HB_MCP_1"/>
    <property type="match status" value="1"/>
</dbReference>
<evidence type="ECO:0000259" key="8">
    <source>
        <dbReference type="PROSITE" id="PS50111"/>
    </source>
</evidence>
<name>A0A432L8G4_9BACI</name>
<proteinExistence type="inferred from homology"/>
<dbReference type="InterPro" id="IPR024478">
    <property type="entry name" value="HlyB_4HB_MCP"/>
</dbReference>
<dbReference type="InterPro" id="IPR003660">
    <property type="entry name" value="HAMP_dom"/>
</dbReference>
<dbReference type="Proteomes" id="UP000287910">
    <property type="component" value="Unassembled WGS sequence"/>
</dbReference>
<evidence type="ECO:0000313" key="10">
    <source>
        <dbReference type="EMBL" id="RUL48187.1"/>
    </source>
</evidence>
<evidence type="ECO:0000256" key="1">
    <source>
        <dbReference type="ARBA" id="ARBA00004236"/>
    </source>
</evidence>
<evidence type="ECO:0000256" key="3">
    <source>
        <dbReference type="ARBA" id="ARBA00023136"/>
    </source>
</evidence>
<dbReference type="EMBL" id="RYYR01000033">
    <property type="protein sequence ID" value="RUL48187.1"/>
    <property type="molecule type" value="Genomic_DNA"/>
</dbReference>
<organism evidence="10 11">
    <name type="scientific">Lysinibacillus antri</name>
    <dbReference type="NCBI Taxonomy" id="2498145"/>
    <lineage>
        <taxon>Bacteria</taxon>
        <taxon>Bacillati</taxon>
        <taxon>Bacillota</taxon>
        <taxon>Bacilli</taxon>
        <taxon>Bacillales</taxon>
        <taxon>Bacillaceae</taxon>
        <taxon>Lysinibacillus</taxon>
    </lineage>
</organism>
<dbReference type="SMART" id="SM00304">
    <property type="entry name" value="HAMP"/>
    <property type="match status" value="1"/>
</dbReference>
<comment type="subcellular location">
    <subcellularLocation>
        <location evidence="1">Cell membrane</location>
    </subcellularLocation>
</comment>
<dbReference type="GO" id="GO:0005886">
    <property type="term" value="C:plasma membrane"/>
    <property type="evidence" value="ECO:0007669"/>
    <property type="project" value="UniProtKB-SubCell"/>
</dbReference>
<dbReference type="PRINTS" id="PR00260">
    <property type="entry name" value="CHEMTRNSDUCR"/>
</dbReference>
<protein>
    <submittedName>
        <fullName evidence="10">Methyl-accepting chemotaxis protein</fullName>
    </submittedName>
</protein>
<dbReference type="PANTHER" id="PTHR32089">
    <property type="entry name" value="METHYL-ACCEPTING CHEMOTAXIS PROTEIN MCPB"/>
    <property type="match status" value="1"/>
</dbReference>
<dbReference type="InterPro" id="IPR004090">
    <property type="entry name" value="Chemotax_Me-accpt_rcpt"/>
</dbReference>
<dbReference type="GO" id="GO:0004888">
    <property type="term" value="F:transmembrane signaling receptor activity"/>
    <property type="evidence" value="ECO:0007669"/>
    <property type="project" value="InterPro"/>
</dbReference>
<dbReference type="Pfam" id="PF00672">
    <property type="entry name" value="HAMP"/>
    <property type="match status" value="1"/>
</dbReference>
<evidence type="ECO:0000259" key="9">
    <source>
        <dbReference type="PROSITE" id="PS50885"/>
    </source>
</evidence>
<dbReference type="CDD" id="cd06225">
    <property type="entry name" value="HAMP"/>
    <property type="match status" value="1"/>
</dbReference>
<evidence type="ECO:0000256" key="6">
    <source>
        <dbReference type="PROSITE-ProRule" id="PRU00284"/>
    </source>
</evidence>
<comment type="similarity">
    <text evidence="5">Belongs to the methyl-accepting chemotaxis (MCP) protein family.</text>
</comment>
<evidence type="ECO:0000256" key="2">
    <source>
        <dbReference type="ARBA" id="ARBA00022475"/>
    </source>
</evidence>
<dbReference type="FunFam" id="1.10.287.950:FF:000001">
    <property type="entry name" value="Methyl-accepting chemotaxis sensory transducer"/>
    <property type="match status" value="1"/>
</dbReference>
<keyword evidence="2" id="KW-1003">Cell membrane</keyword>
<dbReference type="CDD" id="cd11386">
    <property type="entry name" value="MCP_signal"/>
    <property type="match status" value="1"/>
</dbReference>
<dbReference type="PROSITE" id="PS50111">
    <property type="entry name" value="CHEMOTAXIS_TRANSDUC_2"/>
    <property type="match status" value="1"/>
</dbReference>
<evidence type="ECO:0000256" key="5">
    <source>
        <dbReference type="ARBA" id="ARBA00029447"/>
    </source>
</evidence>
<evidence type="ECO:0000256" key="7">
    <source>
        <dbReference type="SAM" id="Phobius"/>
    </source>
</evidence>
<accession>A0A432L8G4</accession>
<comment type="caution">
    <text evidence="10">The sequence shown here is derived from an EMBL/GenBank/DDBJ whole genome shotgun (WGS) entry which is preliminary data.</text>
</comment>
<dbReference type="GO" id="GO:0007165">
    <property type="term" value="P:signal transduction"/>
    <property type="evidence" value="ECO:0007669"/>
    <property type="project" value="UniProtKB-KW"/>
</dbReference>
<reference evidence="10 11" key="1">
    <citation type="submission" date="2018-12" db="EMBL/GenBank/DDBJ databases">
        <title>Lysinibacillus antri sp. nov., isolated from a cave soil.</title>
        <authorList>
            <person name="Narsing Rao M.P."/>
            <person name="Zhang H."/>
            <person name="Dong Z.-Y."/>
            <person name="Niu X.-K."/>
            <person name="Zhang K."/>
            <person name="Fang B.-Z."/>
            <person name="Kang Y.-Q."/>
            <person name="Xiao M."/>
            <person name="Li W.-J."/>
        </authorList>
    </citation>
    <scope>NUCLEOTIDE SEQUENCE [LARGE SCALE GENOMIC DNA]</scope>
    <source>
        <strain evidence="10 11">SYSU K30002</strain>
    </source>
</reference>
<dbReference type="SUPFAM" id="SSF58104">
    <property type="entry name" value="Methyl-accepting chemotaxis protein (MCP) signaling domain"/>
    <property type="match status" value="1"/>
</dbReference>
<dbReference type="AlphaFoldDB" id="A0A432L8G4"/>
<dbReference type="PANTHER" id="PTHR32089:SF112">
    <property type="entry name" value="LYSOZYME-LIKE PROTEIN-RELATED"/>
    <property type="match status" value="1"/>
</dbReference>
<dbReference type="SMART" id="SM00283">
    <property type="entry name" value="MA"/>
    <property type="match status" value="1"/>
</dbReference>
<dbReference type="Pfam" id="PF00015">
    <property type="entry name" value="MCPsignal"/>
    <property type="match status" value="1"/>
</dbReference>
<keyword evidence="4 6" id="KW-0807">Transducer</keyword>
<dbReference type="PROSITE" id="PS50885">
    <property type="entry name" value="HAMP"/>
    <property type="match status" value="1"/>
</dbReference>
<feature type="transmembrane region" description="Helical" evidence="7">
    <location>
        <begin position="202"/>
        <end position="221"/>
    </location>
</feature>
<dbReference type="CDD" id="cd19411">
    <property type="entry name" value="MCP2201-like_sensor"/>
    <property type="match status" value="1"/>
</dbReference>
<sequence>MFAFHKNYDFIDFGADRKMKMTVSRKLLLGFFAILLLLAIVAGIGYIQLNNVNNKYYEVIDDRSQKIQLATDIMLYTSNEQLALRGFVIYGNQEQLDALDTAKKQFQQTIDNLSSVINEPKGISIMDNLIATEQEYITIAEKVIAYKQKNDREGYLKVLTEEGIPTIKKLQALSKEFLQYQQNNMALASEQLSKETNATTNIILTISIIAIIIGILVALFISRLISNPVRLVSNAAQEIADGNLAIEDVHVKNRDEIGELVSAFNQMKTNLRTVIQEVSSTSEQVASSSEQLMASSEQTTSATNQVVVSIQELANTIEVQGLNTEESARAISEITIGVQRIAESTSVAADGAMETATQASNGNESIQKVVEQMKVIFNTTTETNSVMKQLESKSQEIGKIIDVITGIAEQTNLLALNAAIESARAGEHGKGFAVVADEVRKLAEQSRESANQIAEIIQLIQVDTLRAVEMTNKGNEVVESGLHLVEQTGQVFEQIVSQIEEVNIQTQEISATSEEMSASTQQINAAIEEVAQLAKASSTNTTEIASASEEQLAISEEVTASATSLAGLAEDLRGMVGKFKI</sequence>
<keyword evidence="7" id="KW-0812">Transmembrane</keyword>
<dbReference type="InterPro" id="IPR047347">
    <property type="entry name" value="YvaQ-like_sensor"/>
</dbReference>
<feature type="domain" description="HAMP" evidence="9">
    <location>
        <begin position="223"/>
        <end position="276"/>
    </location>
</feature>
<dbReference type="Gene3D" id="6.10.340.10">
    <property type="match status" value="1"/>
</dbReference>
<evidence type="ECO:0000256" key="4">
    <source>
        <dbReference type="ARBA" id="ARBA00023224"/>
    </source>
</evidence>
<dbReference type="InterPro" id="IPR004089">
    <property type="entry name" value="MCPsignal_dom"/>
</dbReference>
<evidence type="ECO:0000313" key="11">
    <source>
        <dbReference type="Proteomes" id="UP000287910"/>
    </source>
</evidence>
<keyword evidence="11" id="KW-1185">Reference proteome</keyword>
<dbReference type="GO" id="GO:0006935">
    <property type="term" value="P:chemotaxis"/>
    <property type="evidence" value="ECO:0007669"/>
    <property type="project" value="InterPro"/>
</dbReference>
<keyword evidence="3 7" id="KW-0472">Membrane</keyword>
<feature type="domain" description="Methyl-accepting transducer" evidence="8">
    <location>
        <begin position="295"/>
        <end position="531"/>
    </location>
</feature>